<reference evidence="2 3" key="1">
    <citation type="submission" date="2018-09" db="EMBL/GenBank/DDBJ databases">
        <authorList>
            <person name="Wang F."/>
        </authorList>
    </citation>
    <scope>NUCLEOTIDE SEQUENCE [LARGE SCALE GENOMIC DNA]</scope>
    <source>
        <strain evidence="2 3">PLHSC7-2</strain>
    </source>
</reference>
<reference evidence="2 3" key="2">
    <citation type="submission" date="2019-01" db="EMBL/GenBank/DDBJ databases">
        <title>Motilimonas pumilus sp. nov., isolated from the gut of sea cucumber (Apostichopus japonicus).</title>
        <authorList>
            <person name="Wang F.-Q."/>
            <person name="Ren L.-H."/>
            <person name="Lin Y.-W."/>
            <person name="Sun G.-H."/>
            <person name="Du Z.-J."/>
            <person name="Zhao J.-X."/>
            <person name="Liu X.-J."/>
            <person name="Liu L.-J."/>
        </authorList>
    </citation>
    <scope>NUCLEOTIDE SEQUENCE [LARGE SCALE GENOMIC DNA]</scope>
    <source>
        <strain evidence="2 3">PLHSC7-2</strain>
    </source>
</reference>
<organism evidence="2 3">
    <name type="scientific">Motilimonas pumila</name>
    <dbReference type="NCBI Taxonomy" id="2303987"/>
    <lineage>
        <taxon>Bacteria</taxon>
        <taxon>Pseudomonadati</taxon>
        <taxon>Pseudomonadota</taxon>
        <taxon>Gammaproteobacteria</taxon>
        <taxon>Alteromonadales</taxon>
        <taxon>Alteromonadales genera incertae sedis</taxon>
        <taxon>Motilimonas</taxon>
    </lineage>
</organism>
<dbReference type="RefSeq" id="WP_119910385.1">
    <property type="nucleotide sequence ID" value="NZ_QZCH01000009.1"/>
</dbReference>
<proteinExistence type="predicted"/>
<evidence type="ECO:0000256" key="1">
    <source>
        <dbReference type="SAM" id="SignalP"/>
    </source>
</evidence>
<evidence type="ECO:0000313" key="2">
    <source>
        <dbReference type="EMBL" id="RJG48159.1"/>
    </source>
</evidence>
<keyword evidence="1" id="KW-0732">Signal</keyword>
<dbReference type="AlphaFoldDB" id="A0A418YFS1"/>
<feature type="chain" id="PRO_5019129056" description="DUF4124 domain-containing protein" evidence="1">
    <location>
        <begin position="19"/>
        <end position="193"/>
    </location>
</feature>
<comment type="caution">
    <text evidence="2">The sequence shown here is derived from an EMBL/GenBank/DDBJ whole genome shotgun (WGS) entry which is preliminary data.</text>
</comment>
<accession>A0A418YFS1</accession>
<dbReference type="EMBL" id="QZCH01000009">
    <property type="protein sequence ID" value="RJG48159.1"/>
    <property type="molecule type" value="Genomic_DNA"/>
</dbReference>
<evidence type="ECO:0000313" key="3">
    <source>
        <dbReference type="Proteomes" id="UP000283255"/>
    </source>
</evidence>
<feature type="signal peptide" evidence="1">
    <location>
        <begin position="1"/>
        <end position="18"/>
    </location>
</feature>
<evidence type="ECO:0008006" key="4">
    <source>
        <dbReference type="Google" id="ProtNLM"/>
    </source>
</evidence>
<gene>
    <name evidence="2" type="ORF">D1Z90_08820</name>
</gene>
<protein>
    <recommendedName>
        <fullName evidence="4">DUF4124 domain-containing protein</fullName>
    </recommendedName>
</protein>
<keyword evidence="3" id="KW-1185">Reference proteome</keyword>
<sequence length="193" mass="21863">MKSRIFLTLLWLSFNVYAEVFQCQHENGSVVYQGMPCESEPWHHAAGSDQDLEKGLTELAEISGRSKQALGQLGVRKAIEAQYAEVSIKAYQSSQLFDYPAQVCGGQVAAQLMQFHQVAQNEIALGKHYYRDGINVRIGKQQFQHSARQLTDSLNQTLLQQRQQYQLLAPNEMHSKCVEEQTALAELLRQSTF</sequence>
<name>A0A418YFS1_9GAMM</name>
<dbReference type="Proteomes" id="UP000283255">
    <property type="component" value="Unassembled WGS sequence"/>
</dbReference>